<evidence type="ECO:0000259" key="1">
    <source>
        <dbReference type="PROSITE" id="PS50878"/>
    </source>
</evidence>
<dbReference type="Proteomes" id="UP001497623">
    <property type="component" value="Unassembled WGS sequence"/>
</dbReference>
<protein>
    <recommendedName>
        <fullName evidence="1">Reverse transcriptase domain-containing protein</fullName>
    </recommendedName>
</protein>
<dbReference type="PANTHER" id="PTHR37984:SF5">
    <property type="entry name" value="PROTEIN NYNRIN-LIKE"/>
    <property type="match status" value="1"/>
</dbReference>
<proteinExistence type="predicted"/>
<dbReference type="Gene3D" id="3.30.70.270">
    <property type="match status" value="1"/>
</dbReference>
<dbReference type="Pfam" id="PF00078">
    <property type="entry name" value="RVT_1"/>
    <property type="match status" value="1"/>
</dbReference>
<reference evidence="2 3" key="1">
    <citation type="submission" date="2024-05" db="EMBL/GenBank/DDBJ databases">
        <authorList>
            <person name="Wallberg A."/>
        </authorList>
    </citation>
    <scope>NUCLEOTIDE SEQUENCE [LARGE SCALE GENOMIC DNA]</scope>
</reference>
<dbReference type="SUPFAM" id="SSF56672">
    <property type="entry name" value="DNA/RNA polymerases"/>
    <property type="match status" value="1"/>
</dbReference>
<dbReference type="InterPro" id="IPR043128">
    <property type="entry name" value="Rev_trsase/Diguanyl_cyclase"/>
</dbReference>
<dbReference type="InterPro" id="IPR000477">
    <property type="entry name" value="RT_dom"/>
</dbReference>
<dbReference type="Gene3D" id="3.10.10.10">
    <property type="entry name" value="HIV Type 1 Reverse Transcriptase, subunit A, domain 1"/>
    <property type="match status" value="1"/>
</dbReference>
<organism evidence="2 3">
    <name type="scientific">Meganyctiphanes norvegica</name>
    <name type="common">Northern krill</name>
    <name type="synonym">Thysanopoda norvegica</name>
    <dbReference type="NCBI Taxonomy" id="48144"/>
    <lineage>
        <taxon>Eukaryota</taxon>
        <taxon>Metazoa</taxon>
        <taxon>Ecdysozoa</taxon>
        <taxon>Arthropoda</taxon>
        <taxon>Crustacea</taxon>
        <taxon>Multicrustacea</taxon>
        <taxon>Malacostraca</taxon>
        <taxon>Eumalacostraca</taxon>
        <taxon>Eucarida</taxon>
        <taxon>Euphausiacea</taxon>
        <taxon>Euphausiidae</taxon>
        <taxon>Meganyctiphanes</taxon>
    </lineage>
</organism>
<gene>
    <name evidence="2" type="ORF">MNOR_LOCUS32749</name>
</gene>
<dbReference type="InterPro" id="IPR043502">
    <property type="entry name" value="DNA/RNA_pol_sf"/>
</dbReference>
<dbReference type="CDD" id="cd01647">
    <property type="entry name" value="RT_LTR"/>
    <property type="match status" value="1"/>
</dbReference>
<sequence length="399" mass="43796">MADGTPSKSVRGWSEIIITRADKPDKTGLFSVVIVDGPHVLLGRPALQALWPEEYNSLAEVAKQSIKAICKSCCVCDKGAATTPVTDAATDAATPHTQRSIPSFPSGDVTQEEGEALCLKVCDVYPELFDGKLGLFKGVEANLHLKPGYEKHLRVMPPAKVPYGLEDEVNVELEKMKDTWVSVDGIGLKVASQLVSVVKNKNDKNKRSVRLCGNYKRTINDLLEDEPYQFPTCNEQLEKLKGEYYSCVDVKGAYTQVAVPPPSRSILTVATPRGYMEPTRMPFGVKTAPKIFQEGMDKLIHGMDGKAPIPSTACVVDDICVTGSTPQAHFENLTELLSRLHAAGLKLNKEKCKFYQTSVKFLGKIIDKDGQRVDPSHVDAIVNMPEPSNKKSCSLFWDI</sequence>
<dbReference type="GO" id="GO:0071897">
    <property type="term" value="P:DNA biosynthetic process"/>
    <property type="evidence" value="ECO:0007669"/>
    <property type="project" value="UniProtKB-ARBA"/>
</dbReference>
<comment type="caution">
    <text evidence="2">The sequence shown here is derived from an EMBL/GenBank/DDBJ whole genome shotgun (WGS) entry which is preliminary data.</text>
</comment>
<evidence type="ECO:0000313" key="2">
    <source>
        <dbReference type="EMBL" id="CAL4162019.1"/>
    </source>
</evidence>
<feature type="domain" description="Reverse transcriptase" evidence="1">
    <location>
        <begin position="178"/>
        <end position="366"/>
    </location>
</feature>
<evidence type="ECO:0000313" key="3">
    <source>
        <dbReference type="Proteomes" id="UP001497623"/>
    </source>
</evidence>
<dbReference type="PANTHER" id="PTHR37984">
    <property type="entry name" value="PROTEIN CBG26694"/>
    <property type="match status" value="1"/>
</dbReference>
<accession>A0AAV2S8E1</accession>
<keyword evidence="3" id="KW-1185">Reference proteome</keyword>
<dbReference type="InterPro" id="IPR050951">
    <property type="entry name" value="Retrovirus_Pol_polyprotein"/>
</dbReference>
<dbReference type="AlphaFoldDB" id="A0AAV2S8E1"/>
<dbReference type="PROSITE" id="PS50878">
    <property type="entry name" value="RT_POL"/>
    <property type="match status" value="1"/>
</dbReference>
<dbReference type="EMBL" id="CAXKWB010045217">
    <property type="protein sequence ID" value="CAL4162019.1"/>
    <property type="molecule type" value="Genomic_DNA"/>
</dbReference>
<name>A0AAV2S8E1_MEGNR</name>